<name>A0A229USL5_9BACL</name>
<dbReference type="NCBIfam" id="TIGR02327">
    <property type="entry name" value="int_mem_ywzB"/>
    <property type="match status" value="1"/>
</dbReference>
<protein>
    <recommendedName>
        <fullName evidence="4">DUF1146 domain-containing protein</fullName>
    </recommendedName>
</protein>
<gene>
    <name evidence="2" type="ORF">CF651_10700</name>
</gene>
<accession>A0A229USL5</accession>
<evidence type="ECO:0008006" key="4">
    <source>
        <dbReference type="Google" id="ProtNLM"/>
    </source>
</evidence>
<dbReference type="AlphaFoldDB" id="A0A229USL5"/>
<keyword evidence="3" id="KW-1185">Reference proteome</keyword>
<feature type="transmembrane region" description="Helical" evidence="1">
    <location>
        <begin position="53"/>
        <end position="75"/>
    </location>
</feature>
<reference evidence="2 3" key="1">
    <citation type="submission" date="2017-07" db="EMBL/GenBank/DDBJ databases">
        <title>Genome sequencing and assembly of Paenibacillus rigui.</title>
        <authorList>
            <person name="Mayilraj S."/>
        </authorList>
    </citation>
    <scope>NUCLEOTIDE SEQUENCE [LARGE SCALE GENOMIC DNA]</scope>
    <source>
        <strain evidence="2 3">JCM 16352</strain>
    </source>
</reference>
<dbReference type="EMBL" id="NMQW01000015">
    <property type="protein sequence ID" value="OXM86392.1"/>
    <property type="molecule type" value="Genomic_DNA"/>
</dbReference>
<proteinExistence type="predicted"/>
<dbReference type="InterPro" id="IPR009526">
    <property type="entry name" value="DUF1146"/>
</dbReference>
<keyword evidence="1" id="KW-1133">Transmembrane helix</keyword>
<evidence type="ECO:0000313" key="2">
    <source>
        <dbReference type="EMBL" id="OXM86392.1"/>
    </source>
</evidence>
<keyword evidence="1" id="KW-0812">Transmembrane</keyword>
<evidence type="ECO:0000313" key="3">
    <source>
        <dbReference type="Proteomes" id="UP000215509"/>
    </source>
</evidence>
<evidence type="ECO:0000256" key="1">
    <source>
        <dbReference type="SAM" id="Phobius"/>
    </source>
</evidence>
<feature type="transmembrane region" description="Helical" evidence="1">
    <location>
        <begin position="15"/>
        <end position="33"/>
    </location>
</feature>
<organism evidence="2 3">
    <name type="scientific">Paenibacillus rigui</name>
    <dbReference type="NCBI Taxonomy" id="554312"/>
    <lineage>
        <taxon>Bacteria</taxon>
        <taxon>Bacillati</taxon>
        <taxon>Bacillota</taxon>
        <taxon>Bacilli</taxon>
        <taxon>Bacillales</taxon>
        <taxon>Paenibacillaceae</taxon>
        <taxon>Paenibacillus</taxon>
    </lineage>
</organism>
<dbReference type="OrthoDB" id="1651016at2"/>
<dbReference type="Pfam" id="PF06612">
    <property type="entry name" value="DUF1146"/>
    <property type="match status" value="1"/>
</dbReference>
<comment type="caution">
    <text evidence="2">The sequence shown here is derived from an EMBL/GenBank/DDBJ whole genome shotgun (WGS) entry which is preliminary data.</text>
</comment>
<dbReference type="RefSeq" id="WP_094014849.1">
    <property type="nucleotide sequence ID" value="NZ_NMQW01000015.1"/>
</dbReference>
<keyword evidence="1" id="KW-0472">Membrane</keyword>
<sequence>MDVVDQMKSSMGMNGLLNITIVLMCIGCSWWALQELQLDKMLKRPRSPQSKLLQIFLSIALGYQVAKFIIDYFQWSTWLPGMF</sequence>
<dbReference type="Proteomes" id="UP000215509">
    <property type="component" value="Unassembled WGS sequence"/>
</dbReference>